<dbReference type="EMBL" id="CP144530">
    <property type="protein sequence ID" value="WWC58696.1"/>
    <property type="molecule type" value="Genomic_DNA"/>
</dbReference>
<evidence type="ECO:0000256" key="9">
    <source>
        <dbReference type="SAM" id="MobiDB-lite"/>
    </source>
</evidence>
<keyword evidence="5" id="KW-0963">Cytoplasm</keyword>
<dbReference type="GO" id="GO:0008380">
    <property type="term" value="P:RNA splicing"/>
    <property type="evidence" value="ECO:0007669"/>
    <property type="project" value="UniProtKB-KW"/>
</dbReference>
<evidence type="ECO:0000313" key="12">
    <source>
        <dbReference type="EMBL" id="WWC58696.1"/>
    </source>
</evidence>
<dbReference type="GO" id="GO:0006397">
    <property type="term" value="P:mRNA processing"/>
    <property type="evidence" value="ECO:0007669"/>
    <property type="project" value="UniProtKB-KW"/>
</dbReference>
<gene>
    <name evidence="12" type="ORF">I303_101240</name>
</gene>
<keyword evidence="13" id="KW-1185">Reference proteome</keyword>
<keyword evidence="6" id="KW-0507">mRNA processing</keyword>
<dbReference type="GO" id="GO:0005737">
    <property type="term" value="C:cytoplasm"/>
    <property type="evidence" value="ECO:0007669"/>
    <property type="project" value="UniProtKB-SubCell"/>
</dbReference>
<evidence type="ECO:0000313" key="13">
    <source>
        <dbReference type="Proteomes" id="UP000078595"/>
    </source>
</evidence>
<feature type="region of interest" description="Disordered" evidence="9">
    <location>
        <begin position="205"/>
        <end position="249"/>
    </location>
</feature>
<feature type="compositionally biased region" description="Polar residues" evidence="9">
    <location>
        <begin position="397"/>
        <end position="409"/>
    </location>
</feature>
<dbReference type="Pfam" id="PF01424">
    <property type="entry name" value="R3H"/>
    <property type="match status" value="1"/>
</dbReference>
<feature type="compositionally biased region" description="Polar residues" evidence="9">
    <location>
        <begin position="1"/>
        <end position="18"/>
    </location>
</feature>
<evidence type="ECO:0000259" key="10">
    <source>
        <dbReference type="PROSITE" id="PS50174"/>
    </source>
</evidence>
<protein>
    <recommendedName>
        <fullName evidence="4">Protein SQS1</fullName>
    </recommendedName>
</protein>
<dbReference type="InterPro" id="IPR001374">
    <property type="entry name" value="R3H_dom"/>
</dbReference>
<feature type="compositionally biased region" description="Polar residues" evidence="9">
    <location>
        <begin position="79"/>
        <end position="98"/>
    </location>
</feature>
<feature type="compositionally biased region" description="Low complexity" evidence="9">
    <location>
        <begin position="229"/>
        <end position="242"/>
    </location>
</feature>
<dbReference type="RefSeq" id="XP_065824370.1">
    <property type="nucleotide sequence ID" value="XM_065968298.1"/>
</dbReference>
<dbReference type="GO" id="GO:0003676">
    <property type="term" value="F:nucleic acid binding"/>
    <property type="evidence" value="ECO:0007669"/>
    <property type="project" value="UniProtKB-UniRule"/>
</dbReference>
<accession>A0AAJ8MCV8</accession>
<evidence type="ECO:0000256" key="2">
    <source>
        <dbReference type="ARBA" id="ARBA00004496"/>
    </source>
</evidence>
<organism evidence="12 13">
    <name type="scientific">Kwoniella dejecticola CBS 10117</name>
    <dbReference type="NCBI Taxonomy" id="1296121"/>
    <lineage>
        <taxon>Eukaryota</taxon>
        <taxon>Fungi</taxon>
        <taxon>Dikarya</taxon>
        <taxon>Basidiomycota</taxon>
        <taxon>Agaricomycotina</taxon>
        <taxon>Tremellomycetes</taxon>
        <taxon>Tremellales</taxon>
        <taxon>Cryptococcaceae</taxon>
        <taxon>Kwoniella</taxon>
    </lineage>
</organism>
<dbReference type="PANTHER" id="PTHR14195">
    <property type="entry name" value="G PATCH DOMAIN CONTAINING PROTEIN 2"/>
    <property type="match status" value="1"/>
</dbReference>
<evidence type="ECO:0000256" key="6">
    <source>
        <dbReference type="ARBA" id="ARBA00022664"/>
    </source>
</evidence>
<feature type="region of interest" description="Disordered" evidence="9">
    <location>
        <begin position="501"/>
        <end position="531"/>
    </location>
</feature>
<comment type="similarity">
    <text evidence="3">Belongs to the SQS1 family.</text>
</comment>
<dbReference type="SMART" id="SM00393">
    <property type="entry name" value="R3H"/>
    <property type="match status" value="1"/>
</dbReference>
<dbReference type="CDD" id="cd02646">
    <property type="entry name" value="R3H_G-patch"/>
    <property type="match status" value="1"/>
</dbReference>
<reference evidence="12" key="1">
    <citation type="submission" date="2013-07" db="EMBL/GenBank/DDBJ databases">
        <authorList>
            <consortium name="The Broad Institute Genome Sequencing Platform"/>
            <person name="Cuomo C."/>
            <person name="Litvintseva A."/>
            <person name="Chen Y."/>
            <person name="Heitman J."/>
            <person name="Sun S."/>
            <person name="Springer D."/>
            <person name="Dromer F."/>
            <person name="Young S.K."/>
            <person name="Zeng Q."/>
            <person name="Gargeya S."/>
            <person name="Fitzgerald M."/>
            <person name="Abouelleil A."/>
            <person name="Alvarado L."/>
            <person name="Berlin A.M."/>
            <person name="Chapman S.B."/>
            <person name="Dewar J."/>
            <person name="Goldberg J."/>
            <person name="Griggs A."/>
            <person name="Gujja S."/>
            <person name="Hansen M."/>
            <person name="Howarth C."/>
            <person name="Imamovic A."/>
            <person name="Larimer J."/>
            <person name="McCowan C."/>
            <person name="Murphy C."/>
            <person name="Pearson M."/>
            <person name="Priest M."/>
            <person name="Roberts A."/>
            <person name="Saif S."/>
            <person name="Shea T."/>
            <person name="Sykes S."/>
            <person name="Wortman J."/>
            <person name="Nusbaum C."/>
            <person name="Birren B."/>
        </authorList>
    </citation>
    <scope>NUCLEOTIDE SEQUENCE</scope>
    <source>
        <strain evidence="12">CBS 10117</strain>
    </source>
</reference>
<evidence type="ECO:0000256" key="5">
    <source>
        <dbReference type="ARBA" id="ARBA00022490"/>
    </source>
</evidence>
<feature type="compositionally biased region" description="Acidic residues" evidence="9">
    <location>
        <begin position="515"/>
        <end position="531"/>
    </location>
</feature>
<sequence>MVQRQSFGDFLNSGSPSTPRGRGRGGFRGVGGGRGGRGGTPQSAKKSYNADYTNMGFDYDKINSQRYTKMEGFNVQPFGPSTSASEPSTPYGRGSQTPRGRGRGNPQFSRGGHQPSRTPSGTATPKDGLGYHDSKPKPDTRTKGDHRGLGSGKSTVGRGLGADTVTWGGRGKAPLFVKAGELFKEGEADVITMGQDHKLHIEAYPMSDPSAPQMTRLQDDTEIDIVDQPSPASASTTLPSDPAQEEPDLLEKEDVQEVYQDEALEELLGTNSFGSFSAVQPDREILTQSDSMEVIETNNTIAQNFDEPVSQQTEVMETVLMTPSNEEGAGQPDDLLQEDSSEMPLFYVDTEPDTSDALPPPTYDTVGSLSLRDGTSTTAEANEEQILFKPKKYKQPQPISINIGSSSQPERSDNKAEPSTRVFVNPRALTRAEKKAAKREKRRGRGKKSRTKKQNKAPRDDSDIEWGSDGPPVNILDVQGGESDVEVDEDDDIKLLRDYMQGTMLNAQTEQAERDAEDEDQEDEGEDVEEMDVEAMKMFGRGIKGLTEEGQEIIEELDQNDEDEWNSSDDLPEGVAEEADDDDDEETSSSSVLGEIDIEGMMVDSDDDEDDDIDALFAGKANQWHNDQDWFINAMEDALDGSDVNMRDRKSRNALFKSIENGDFGDSWGLTPAPSKKTQKKNKNKFIPEELQVQWEKDRLVKAEKKQQRELERLIAEIEPTLAGYSRKGNAKAKGKGKAHQAAVAHLIPASASQVADLFDVSSDEDELPLPLFRKGGRVPSSMTLEMIDERIQIFLGDRGKTTLSLPPMGKEDRKKVHLLADCYSLGSKSRGSGKTRFTILTKNKRSGTLVDEIKIDRLLSASQKVGGSFYKALYTRGGGGKTAKGKGGGDRGTSVRHKEGDMVGHGADKIGQDNIGHKLLSMMGWAEGDRIGRGAGLEAPIVAIVKNTKTGLGA</sequence>
<evidence type="ECO:0000256" key="4">
    <source>
        <dbReference type="ARBA" id="ARBA00018964"/>
    </source>
</evidence>
<feature type="compositionally biased region" description="Acidic residues" evidence="9">
    <location>
        <begin position="549"/>
        <end position="587"/>
    </location>
</feature>
<evidence type="ECO:0000256" key="3">
    <source>
        <dbReference type="ARBA" id="ARBA00010306"/>
    </source>
</evidence>
<feature type="domain" description="R3H" evidence="11">
    <location>
        <begin position="782"/>
        <end position="845"/>
    </location>
</feature>
<dbReference type="AlphaFoldDB" id="A0AAJ8MCV8"/>
<feature type="region of interest" description="Disordered" evidence="9">
    <location>
        <begin position="544"/>
        <end position="598"/>
    </location>
</feature>
<keyword evidence="7" id="KW-0508">mRNA splicing</keyword>
<evidence type="ECO:0000256" key="7">
    <source>
        <dbReference type="ARBA" id="ARBA00023187"/>
    </source>
</evidence>
<feature type="compositionally biased region" description="Basic and acidic residues" evidence="9">
    <location>
        <begin position="897"/>
        <end position="909"/>
    </location>
</feature>
<proteinExistence type="inferred from homology"/>
<dbReference type="PROSITE" id="PS51061">
    <property type="entry name" value="R3H"/>
    <property type="match status" value="1"/>
</dbReference>
<dbReference type="InterPro" id="IPR034082">
    <property type="entry name" value="R3H_G-patch"/>
</dbReference>
<feature type="compositionally biased region" description="Basic residues" evidence="9">
    <location>
        <begin position="436"/>
        <end position="456"/>
    </location>
</feature>
<name>A0AAJ8MCV8_9TREE</name>
<feature type="compositionally biased region" description="Polar residues" evidence="9">
    <location>
        <begin position="40"/>
        <end position="52"/>
    </location>
</feature>
<dbReference type="KEGG" id="kdj:28964946"/>
<evidence type="ECO:0000256" key="8">
    <source>
        <dbReference type="ARBA" id="ARBA00023242"/>
    </source>
</evidence>
<dbReference type="SUPFAM" id="SSF82708">
    <property type="entry name" value="R3H domain"/>
    <property type="match status" value="1"/>
</dbReference>
<feature type="region of interest" description="Disordered" evidence="9">
    <location>
        <begin position="1"/>
        <end position="56"/>
    </location>
</feature>
<comment type="subcellular location">
    <subcellularLocation>
        <location evidence="2">Cytoplasm</location>
    </subcellularLocation>
    <subcellularLocation>
        <location evidence="1">Nucleus</location>
    </subcellularLocation>
</comment>
<feature type="compositionally biased region" description="Gly residues" evidence="9">
    <location>
        <begin position="24"/>
        <end position="39"/>
    </location>
</feature>
<dbReference type="GO" id="GO:0005634">
    <property type="term" value="C:nucleus"/>
    <property type="evidence" value="ECO:0007669"/>
    <property type="project" value="UniProtKB-SubCell"/>
</dbReference>
<dbReference type="InterPro" id="IPR000467">
    <property type="entry name" value="G_patch_dom"/>
</dbReference>
<dbReference type="InterPro" id="IPR036867">
    <property type="entry name" value="R3H_dom_sf"/>
</dbReference>
<keyword evidence="8" id="KW-0539">Nucleus</keyword>
<dbReference type="Gene3D" id="3.30.1370.50">
    <property type="entry name" value="R3H-like domain"/>
    <property type="match status" value="1"/>
</dbReference>
<evidence type="ECO:0000259" key="11">
    <source>
        <dbReference type="PROSITE" id="PS51061"/>
    </source>
</evidence>
<feature type="region of interest" description="Disordered" evidence="9">
    <location>
        <begin position="880"/>
        <end position="909"/>
    </location>
</feature>
<feature type="region of interest" description="Disordered" evidence="9">
    <location>
        <begin position="349"/>
        <end position="488"/>
    </location>
</feature>
<dbReference type="GeneID" id="28964946"/>
<evidence type="ECO:0000256" key="1">
    <source>
        <dbReference type="ARBA" id="ARBA00004123"/>
    </source>
</evidence>
<dbReference type="Proteomes" id="UP000078595">
    <property type="component" value="Chromosome 1"/>
</dbReference>
<feature type="domain" description="G-patch" evidence="10">
    <location>
        <begin position="913"/>
        <end position="955"/>
    </location>
</feature>
<feature type="compositionally biased region" description="Basic and acidic residues" evidence="9">
    <location>
        <begin position="129"/>
        <end position="148"/>
    </location>
</feature>
<dbReference type="InterPro" id="IPR051189">
    <property type="entry name" value="Splicing_assoc_domain"/>
</dbReference>
<feature type="compositionally biased region" description="Polar residues" evidence="9">
    <location>
        <begin position="365"/>
        <end position="380"/>
    </location>
</feature>
<feature type="region of interest" description="Disordered" evidence="9">
    <location>
        <begin position="70"/>
        <end position="171"/>
    </location>
</feature>
<dbReference type="PROSITE" id="PS50174">
    <property type="entry name" value="G_PATCH"/>
    <property type="match status" value="1"/>
</dbReference>
<reference evidence="12" key="2">
    <citation type="submission" date="2024-02" db="EMBL/GenBank/DDBJ databases">
        <title>Comparative genomics of Cryptococcus and Kwoniella reveals pathogenesis evolution and contrasting modes of karyotype evolution via chromosome fusion or intercentromeric recombination.</title>
        <authorList>
            <person name="Coelho M.A."/>
            <person name="David-Palma M."/>
            <person name="Shea T."/>
            <person name="Bowers K."/>
            <person name="McGinley-Smith S."/>
            <person name="Mohammad A.W."/>
            <person name="Gnirke A."/>
            <person name="Yurkov A.M."/>
            <person name="Nowrousian M."/>
            <person name="Sun S."/>
            <person name="Cuomo C.A."/>
            <person name="Heitman J."/>
        </authorList>
    </citation>
    <scope>NUCLEOTIDE SEQUENCE</scope>
    <source>
        <strain evidence="12">CBS 10117</strain>
    </source>
</reference>